<dbReference type="InterPro" id="IPR021276">
    <property type="entry name" value="DUF2855"/>
</dbReference>
<sequence>MADFEVLENHVLIRIDVFGFSTNNLTYQVLGEHPHFRYIHDDEALVGILSMMQRRYFDLYPAPSQENVSSTTHGVISVWGFATIVMSTHPKLLAGERLYGYFAPTRFLTLPVSDVNRHAVYVPRPHLPEDRRPYNQVLRCATDPQ</sequence>
<accession>A0A0D7AEC4</accession>
<keyword evidence="2" id="KW-1185">Reference proteome</keyword>
<dbReference type="EMBL" id="KN881735">
    <property type="protein sequence ID" value="KIY49030.1"/>
    <property type="molecule type" value="Genomic_DNA"/>
</dbReference>
<dbReference type="OrthoDB" id="192702at2759"/>
<dbReference type="Proteomes" id="UP000054144">
    <property type="component" value="Unassembled WGS sequence"/>
</dbReference>
<evidence type="ECO:0000313" key="1">
    <source>
        <dbReference type="EMBL" id="KIY49030.1"/>
    </source>
</evidence>
<protein>
    <submittedName>
        <fullName evidence="1">Uncharacterized protein</fullName>
    </submittedName>
</protein>
<name>A0A0D7AEC4_9AGAR</name>
<reference evidence="1 2" key="1">
    <citation type="journal article" date="2015" name="Fungal Genet. Biol.">
        <title>Evolution of novel wood decay mechanisms in Agaricales revealed by the genome sequences of Fistulina hepatica and Cylindrobasidium torrendii.</title>
        <authorList>
            <person name="Floudas D."/>
            <person name="Held B.W."/>
            <person name="Riley R."/>
            <person name="Nagy L.G."/>
            <person name="Koehler G."/>
            <person name="Ransdell A.S."/>
            <person name="Younus H."/>
            <person name="Chow J."/>
            <person name="Chiniquy J."/>
            <person name="Lipzen A."/>
            <person name="Tritt A."/>
            <person name="Sun H."/>
            <person name="Haridas S."/>
            <person name="LaButti K."/>
            <person name="Ohm R.A."/>
            <person name="Kues U."/>
            <person name="Blanchette R.A."/>
            <person name="Grigoriev I.V."/>
            <person name="Minto R.E."/>
            <person name="Hibbett D.S."/>
        </authorList>
    </citation>
    <scope>NUCLEOTIDE SEQUENCE [LARGE SCALE GENOMIC DNA]</scope>
    <source>
        <strain evidence="1 2">ATCC 64428</strain>
    </source>
</reference>
<dbReference type="AlphaFoldDB" id="A0A0D7AEC4"/>
<organism evidence="1 2">
    <name type="scientific">Fistulina hepatica ATCC 64428</name>
    <dbReference type="NCBI Taxonomy" id="1128425"/>
    <lineage>
        <taxon>Eukaryota</taxon>
        <taxon>Fungi</taxon>
        <taxon>Dikarya</taxon>
        <taxon>Basidiomycota</taxon>
        <taxon>Agaricomycotina</taxon>
        <taxon>Agaricomycetes</taxon>
        <taxon>Agaricomycetidae</taxon>
        <taxon>Agaricales</taxon>
        <taxon>Fistulinaceae</taxon>
        <taxon>Fistulina</taxon>
    </lineage>
</organism>
<gene>
    <name evidence="1" type="ORF">FISHEDRAFT_73034</name>
</gene>
<proteinExistence type="predicted"/>
<dbReference type="Pfam" id="PF11017">
    <property type="entry name" value="DUF2855"/>
    <property type="match status" value="1"/>
</dbReference>
<evidence type="ECO:0000313" key="2">
    <source>
        <dbReference type="Proteomes" id="UP000054144"/>
    </source>
</evidence>